<dbReference type="InterPro" id="IPR005477">
    <property type="entry name" value="Dxylulose-5-P_synthase"/>
</dbReference>
<feature type="domain" description="Transketolase-like pyrimidine-binding" evidence="13">
    <location>
        <begin position="255"/>
        <end position="419"/>
    </location>
</feature>
<evidence type="ECO:0000256" key="2">
    <source>
        <dbReference type="ARBA" id="ARBA00001964"/>
    </source>
</evidence>
<comment type="cofactor">
    <cofactor evidence="2">
        <name>thiamine diphosphate</name>
        <dbReference type="ChEBI" id="CHEBI:58937"/>
    </cofactor>
</comment>
<dbReference type="InterPro" id="IPR029061">
    <property type="entry name" value="THDP-binding"/>
</dbReference>
<evidence type="ECO:0000256" key="4">
    <source>
        <dbReference type="ARBA" id="ARBA00011081"/>
    </source>
</evidence>
<dbReference type="GO" id="GO:0016114">
    <property type="term" value="P:terpenoid biosynthetic process"/>
    <property type="evidence" value="ECO:0007669"/>
    <property type="project" value="InterPro"/>
</dbReference>
<reference evidence="14 15" key="1">
    <citation type="submission" date="2020-08" db="EMBL/GenBank/DDBJ databases">
        <title>Croceimicrobium hydrocarbonivorans gen. nov., sp. nov., a novel marine bacterium isolated from a bacterial consortium that degrades polyethylene terephthalate.</title>
        <authorList>
            <person name="Liu R."/>
        </authorList>
    </citation>
    <scope>NUCLEOTIDE SEQUENCE [LARGE SCALE GENOMIC DNA]</scope>
    <source>
        <strain evidence="14 15">A20-9</strain>
    </source>
</reference>
<dbReference type="UniPathway" id="UPA00064">
    <property type="reaction ID" value="UER00091"/>
</dbReference>
<dbReference type="CDD" id="cd07033">
    <property type="entry name" value="TPP_PYR_DXS_TK_like"/>
    <property type="match status" value="1"/>
</dbReference>
<evidence type="ECO:0000256" key="12">
    <source>
        <dbReference type="ARBA" id="ARBA00023229"/>
    </source>
</evidence>
<dbReference type="AlphaFoldDB" id="A0A7H0VJ35"/>
<dbReference type="SUPFAM" id="SSF52922">
    <property type="entry name" value="TK C-terminal domain-like"/>
    <property type="match status" value="1"/>
</dbReference>
<dbReference type="Pfam" id="PF02779">
    <property type="entry name" value="Transket_pyr"/>
    <property type="match status" value="1"/>
</dbReference>
<dbReference type="EC" id="2.2.1.7" evidence="6"/>
<dbReference type="Pfam" id="PF02780">
    <property type="entry name" value="Transketolase_C"/>
    <property type="match status" value="1"/>
</dbReference>
<evidence type="ECO:0000313" key="15">
    <source>
        <dbReference type="Proteomes" id="UP000516305"/>
    </source>
</evidence>
<evidence type="ECO:0000259" key="13">
    <source>
        <dbReference type="SMART" id="SM00861"/>
    </source>
</evidence>
<gene>
    <name evidence="14" type="ORF">H4K34_07795</name>
</gene>
<dbReference type="SUPFAM" id="SSF52518">
    <property type="entry name" value="Thiamin diphosphate-binding fold (THDP-binding)"/>
    <property type="match status" value="1"/>
</dbReference>
<dbReference type="Proteomes" id="UP000516305">
    <property type="component" value="Chromosome"/>
</dbReference>
<dbReference type="GO" id="GO:0019288">
    <property type="term" value="P:isopentenyl diphosphate biosynthetic process, methylerythritol 4-phosphate pathway"/>
    <property type="evidence" value="ECO:0007669"/>
    <property type="project" value="TreeGrafter"/>
</dbReference>
<dbReference type="InterPro" id="IPR009014">
    <property type="entry name" value="Transketo_C/PFOR_II"/>
</dbReference>
<dbReference type="SMART" id="SM00861">
    <property type="entry name" value="Transket_pyr"/>
    <property type="match status" value="1"/>
</dbReference>
<name>A0A7H0VJ35_9FLAO</name>
<keyword evidence="7 14" id="KW-0808">Transferase</keyword>
<dbReference type="InterPro" id="IPR033248">
    <property type="entry name" value="Transketolase_C"/>
</dbReference>
<dbReference type="KEGG" id="chyd:H4K34_07795"/>
<keyword evidence="12" id="KW-0414">Isoprene biosynthesis</keyword>
<evidence type="ECO:0000256" key="6">
    <source>
        <dbReference type="ARBA" id="ARBA00013150"/>
    </source>
</evidence>
<dbReference type="RefSeq" id="WP_210760258.1">
    <property type="nucleotide sequence ID" value="NZ_CP060139.1"/>
</dbReference>
<dbReference type="PANTHER" id="PTHR43322:SF5">
    <property type="entry name" value="1-DEOXY-D-XYLULOSE-5-PHOSPHATE SYNTHASE, CHLOROPLASTIC"/>
    <property type="match status" value="1"/>
</dbReference>
<dbReference type="GO" id="GO:0009228">
    <property type="term" value="P:thiamine biosynthetic process"/>
    <property type="evidence" value="ECO:0007669"/>
    <property type="project" value="UniProtKB-KW"/>
</dbReference>
<comment type="pathway">
    <text evidence="3">Metabolic intermediate biosynthesis; 1-deoxy-D-xylulose 5-phosphate biosynthesis; 1-deoxy-D-xylulose 5-phosphate from D-glyceraldehyde 3-phosphate and pyruvate: step 1/1.</text>
</comment>
<keyword evidence="10" id="KW-0784">Thiamine biosynthesis</keyword>
<organism evidence="14 15">
    <name type="scientific">Croceimicrobium hydrocarbonivorans</name>
    <dbReference type="NCBI Taxonomy" id="2761580"/>
    <lineage>
        <taxon>Bacteria</taxon>
        <taxon>Pseudomonadati</taxon>
        <taxon>Bacteroidota</taxon>
        <taxon>Flavobacteriia</taxon>
        <taxon>Flavobacteriales</taxon>
        <taxon>Owenweeksiaceae</taxon>
        <taxon>Croceimicrobium</taxon>
    </lineage>
</organism>
<evidence type="ECO:0000313" key="14">
    <source>
        <dbReference type="EMBL" id="QNR25733.1"/>
    </source>
</evidence>
<evidence type="ECO:0000256" key="10">
    <source>
        <dbReference type="ARBA" id="ARBA00022977"/>
    </source>
</evidence>
<dbReference type="GO" id="GO:0008661">
    <property type="term" value="F:1-deoxy-D-xylulose-5-phosphate synthase activity"/>
    <property type="evidence" value="ECO:0007669"/>
    <property type="project" value="UniProtKB-EC"/>
</dbReference>
<keyword evidence="11" id="KW-0786">Thiamine pyrophosphate</keyword>
<evidence type="ECO:0000256" key="11">
    <source>
        <dbReference type="ARBA" id="ARBA00023052"/>
    </source>
</evidence>
<dbReference type="GO" id="GO:0046872">
    <property type="term" value="F:metal ion binding"/>
    <property type="evidence" value="ECO:0007669"/>
    <property type="project" value="UniProtKB-KW"/>
</dbReference>
<dbReference type="PANTHER" id="PTHR43322">
    <property type="entry name" value="1-D-DEOXYXYLULOSE 5-PHOSPHATE SYNTHASE-RELATED"/>
    <property type="match status" value="1"/>
</dbReference>
<evidence type="ECO:0000256" key="7">
    <source>
        <dbReference type="ARBA" id="ARBA00022679"/>
    </source>
</evidence>
<keyword evidence="8" id="KW-0479">Metal-binding</keyword>
<dbReference type="GO" id="GO:0005829">
    <property type="term" value="C:cytosol"/>
    <property type="evidence" value="ECO:0007669"/>
    <property type="project" value="TreeGrafter"/>
</dbReference>
<comment type="similarity">
    <text evidence="4">Belongs to the transketolase family. DXPS subfamily.</text>
</comment>
<keyword evidence="15" id="KW-1185">Reference proteome</keyword>
<dbReference type="Gene3D" id="3.40.50.970">
    <property type="match status" value="2"/>
</dbReference>
<evidence type="ECO:0000256" key="9">
    <source>
        <dbReference type="ARBA" id="ARBA00022842"/>
    </source>
</evidence>
<dbReference type="Pfam" id="PF13292">
    <property type="entry name" value="DXP_synthase_N"/>
    <property type="match status" value="1"/>
</dbReference>
<evidence type="ECO:0000256" key="8">
    <source>
        <dbReference type="ARBA" id="ARBA00022723"/>
    </source>
</evidence>
<comment type="cofactor">
    <cofactor evidence="1">
        <name>Mg(2+)</name>
        <dbReference type="ChEBI" id="CHEBI:18420"/>
    </cofactor>
</comment>
<comment type="subunit">
    <text evidence="5">Homodimer.</text>
</comment>
<evidence type="ECO:0000256" key="5">
    <source>
        <dbReference type="ARBA" id="ARBA00011738"/>
    </source>
</evidence>
<proteinExistence type="inferred from homology"/>
<dbReference type="Gene3D" id="3.40.50.920">
    <property type="match status" value="1"/>
</dbReference>
<accession>A0A7H0VJ35</accession>
<keyword evidence="9" id="KW-0460">Magnesium</keyword>
<dbReference type="InterPro" id="IPR020826">
    <property type="entry name" value="Transketolase_BS"/>
</dbReference>
<dbReference type="NCBIfam" id="NF003933">
    <property type="entry name" value="PRK05444.2-2"/>
    <property type="match status" value="1"/>
</dbReference>
<evidence type="ECO:0000256" key="1">
    <source>
        <dbReference type="ARBA" id="ARBA00001946"/>
    </source>
</evidence>
<dbReference type="CDD" id="cd02007">
    <property type="entry name" value="TPP_DXS"/>
    <property type="match status" value="1"/>
</dbReference>
<sequence>MTYPILEKLNSPADLRLLDSHQLEELAAELRRFIQEQTRTKAGHIRSSLGVVELSIALHYHFKTPDDILIWDVGHQAYAHKVLCERRSIFQSNRQKGGISGFTKRSESAYDPFGAGHSSTSISALAGFVKAAQLEANPRKHVAVIGDGALTGGQAFEALNYLGDLAADCLVILNDNKGSIDPNVGALQKLNSYQGWAESLGFQYHTCEKGNSIADLLAKLKELNSLSGPLFLHIQTEKGLGYNEVIERRGSPAAPSFQSVFGETILKLLETDPKLVVLSPAMLSGAQLLEAQKAFPERVIDVGIAEQNVVTMAAGLAASGFKPLVHLYSTFAQRALDQIIHDVALQQLPVVFVFDRAGFVGEDGPTHHGVFDQALLADVPNMRLMAPAGGRALKAMLEEAMQAEGPMVIRYPKASFDLQTDSLWQGMQAHWWRQSTQNSAILSYGSQATLAQAAAAAKDWSHLHIPQFRPLDQLHLVELLASYRHLILVDENPAGGSLHRDLLALLQSGKLKAEYQAVLIDKAFSEHAPRAEQLAVSGFSLEKLLERMFFGE</sequence>
<evidence type="ECO:0000256" key="3">
    <source>
        <dbReference type="ARBA" id="ARBA00004980"/>
    </source>
</evidence>
<dbReference type="PROSITE" id="PS00802">
    <property type="entry name" value="TRANSKETOLASE_2"/>
    <property type="match status" value="1"/>
</dbReference>
<dbReference type="EMBL" id="CP060139">
    <property type="protein sequence ID" value="QNR25733.1"/>
    <property type="molecule type" value="Genomic_DNA"/>
</dbReference>
<protein>
    <recommendedName>
        <fullName evidence="6">1-deoxy-D-xylulose-5-phosphate synthase</fullName>
        <ecNumber evidence="6">2.2.1.7</ecNumber>
    </recommendedName>
</protein>
<dbReference type="InterPro" id="IPR005475">
    <property type="entry name" value="Transketolase-like_Pyr-bd"/>
</dbReference>